<proteinExistence type="predicted"/>
<organism evidence="2 3">
    <name type="scientific">Collinsella intestinalis</name>
    <dbReference type="NCBI Taxonomy" id="147207"/>
    <lineage>
        <taxon>Bacteria</taxon>
        <taxon>Bacillati</taxon>
        <taxon>Actinomycetota</taxon>
        <taxon>Coriobacteriia</taxon>
        <taxon>Coriobacteriales</taxon>
        <taxon>Coriobacteriaceae</taxon>
        <taxon>Collinsella</taxon>
    </lineage>
</organism>
<dbReference type="InParanoid" id="A0A414NFX4"/>
<comment type="caution">
    <text evidence="2">The sequence shown here is derived from an EMBL/GenBank/DDBJ whole genome shotgun (WGS) entry which is preliminary data.</text>
</comment>
<dbReference type="PANTHER" id="PTHR30217">
    <property type="entry name" value="PEPTIDASE U32 FAMILY"/>
    <property type="match status" value="1"/>
</dbReference>
<keyword evidence="3" id="KW-1185">Reference proteome</keyword>
<accession>A0A414NFX4</accession>
<dbReference type="EMBL" id="QSLJ01000001">
    <property type="protein sequence ID" value="RHF38542.1"/>
    <property type="molecule type" value="Genomic_DNA"/>
</dbReference>
<feature type="compositionally biased region" description="Low complexity" evidence="1">
    <location>
        <begin position="472"/>
        <end position="481"/>
    </location>
</feature>
<dbReference type="Proteomes" id="UP000283983">
    <property type="component" value="Unassembled WGS sequence"/>
</dbReference>
<dbReference type="AlphaFoldDB" id="A0A414NFX4"/>
<protein>
    <submittedName>
        <fullName evidence="2">U32 family peptidase</fullName>
    </submittedName>
</protein>
<name>A0A414NFX4_9ACTN</name>
<reference evidence="2 3" key="1">
    <citation type="submission" date="2018-08" db="EMBL/GenBank/DDBJ databases">
        <title>A genome reference for cultivated species of the human gut microbiota.</title>
        <authorList>
            <person name="Zou Y."/>
            <person name="Xue W."/>
            <person name="Luo G."/>
        </authorList>
    </citation>
    <scope>NUCLEOTIDE SEQUENCE [LARGE SCALE GENOMIC DNA]</scope>
    <source>
        <strain evidence="2 3">AM25-33</strain>
    </source>
</reference>
<dbReference type="PANTHER" id="PTHR30217:SF10">
    <property type="entry name" value="23S RRNA 5-HYDROXYCYTIDINE C2501 SYNTHASE"/>
    <property type="match status" value="1"/>
</dbReference>
<dbReference type="InterPro" id="IPR051454">
    <property type="entry name" value="RNA/ubiquinone_mod_enzymes"/>
</dbReference>
<feature type="region of interest" description="Disordered" evidence="1">
    <location>
        <begin position="472"/>
        <end position="512"/>
    </location>
</feature>
<gene>
    <name evidence="2" type="ORF">DW682_02220</name>
</gene>
<dbReference type="RefSeq" id="WP_118102742.1">
    <property type="nucleotide sequence ID" value="NZ_CABJEU010000001.1"/>
</dbReference>
<feature type="compositionally biased region" description="Basic and acidic residues" evidence="1">
    <location>
        <begin position="501"/>
        <end position="512"/>
    </location>
</feature>
<dbReference type="InterPro" id="IPR001539">
    <property type="entry name" value="Peptidase_U32"/>
</dbReference>
<evidence type="ECO:0000313" key="3">
    <source>
        <dbReference type="Proteomes" id="UP000283983"/>
    </source>
</evidence>
<evidence type="ECO:0000256" key="1">
    <source>
        <dbReference type="SAM" id="MobiDB-lite"/>
    </source>
</evidence>
<dbReference type="Pfam" id="PF01136">
    <property type="entry name" value="Peptidase_U32"/>
    <property type="match status" value="1"/>
</dbReference>
<evidence type="ECO:0000313" key="2">
    <source>
        <dbReference type="EMBL" id="RHF38542.1"/>
    </source>
</evidence>
<dbReference type="SUPFAM" id="SSF51569">
    <property type="entry name" value="Aldolase"/>
    <property type="match status" value="1"/>
</dbReference>
<sequence>MVELLAPAGTPDALRAAIAAGADAVYVGLGAFNARAANGGFSLVELSSACALAHAHGARVYVTLNVYVRDDELGDAVALAGRALAAGADALIVADMGLITRIRAAVPDAELHLSTQAGAQCTSAVDFAARELGVERVTCARELSVAELAELCATGVEIEAFCHGAICICYSGACSYSALMRGRSANRGDCTQPCRLAYELQDGSGAVLAGGAWERGRAAEERAMRPDGDRLLCPRDYLGIRHIAEMLEAGVSAFKIEGRMKSPDYVYNVVRCYREALDAALAGRPLGDVELDGLEACLARSFSRGFTSGYLEGGHAATGSDLMSVERAINQGLRVGHVVEPRYEGALVAFDCEVTAGDMLEIRSTPGPDAPADVPKRWPIVPCPRDVASGEEVLIPCKRKVEAGSAVHVVRSAGTILEAEAAVREVREEEARLVAAESEDVAFDACPGVLGPAPGCDGGPVIGTGADRALAEPAPAEPARFAHARRRRENGRDVPVCDSAANRDQKTPENGEKMVAKCQAATAWRISTGSDAPAGGDGIDARSMSWAANGAVGEPGAGGACTGEPGAGGACTGELGAGGACKSPYTAVDLGEVCRLEDLEGVRAACERVVRGEAPAVVVRNIGQIPTVRAAGVPWEAASPLQVWNAETARVLVRLGARRVWLPEELTMEDLASVRAQMEAPASGDPAMGDPASEDLASVRVHCAEAAGSSSAESAESHHAAERHPGDIVDIAADGSTPLMITEHCLLTAEGPCSNSCPTCARRLASQAGDRFLVELDRKSSGARLAVRVDEKGRTRLYRM</sequence>